<reference evidence="2 3" key="1">
    <citation type="submission" date="2019-02" db="EMBL/GenBank/DDBJ databases">
        <title>Genomic Encyclopedia of Type Strains, Phase IV (KMG-IV): sequencing the most valuable type-strain genomes for metagenomic binning, comparative biology and taxonomic classification.</title>
        <authorList>
            <person name="Goeker M."/>
        </authorList>
    </citation>
    <scope>NUCLEOTIDE SEQUENCE [LARGE SCALE GENOMIC DNA]</scope>
    <source>
        <strain evidence="2 3">DSM 17196</strain>
    </source>
</reference>
<feature type="chain" id="PRO_5020926276" description="Nicotinic acid mononucleotide adenyltransferase" evidence="1">
    <location>
        <begin position="23"/>
        <end position="306"/>
    </location>
</feature>
<evidence type="ECO:0008006" key="4">
    <source>
        <dbReference type="Google" id="ProtNLM"/>
    </source>
</evidence>
<accession>A0A4Q7PFI4</accession>
<keyword evidence="3" id="KW-1185">Reference proteome</keyword>
<comment type="caution">
    <text evidence="2">The sequence shown here is derived from an EMBL/GenBank/DDBJ whole genome shotgun (WGS) entry which is preliminary data.</text>
</comment>
<evidence type="ECO:0000313" key="2">
    <source>
        <dbReference type="EMBL" id="RZS99236.1"/>
    </source>
</evidence>
<dbReference type="RefSeq" id="WP_130285088.1">
    <property type="nucleotide sequence ID" value="NZ_SGXE01000001.1"/>
</dbReference>
<name>A0A4Q7PFI4_9FLAO</name>
<dbReference type="Proteomes" id="UP000292262">
    <property type="component" value="Unassembled WGS sequence"/>
</dbReference>
<evidence type="ECO:0000313" key="3">
    <source>
        <dbReference type="Proteomes" id="UP000292262"/>
    </source>
</evidence>
<dbReference type="OrthoDB" id="1150486at2"/>
<sequence>MKTLKLFSVILFGAIVMSSCVADVVIQDEIVVDEPRVTLNQLLATYEIWYLDIHRTIGNGAIPFMDKAFTLSFRNGTFFANNNLVGMGANGNGFGLDVGFYDTFAMELDISHDLDGFYRFEVFQAGPNEIRLYHRSTNTTYFLEGYQRNTFDYDLVFYENIHYFLQEYEAWEKVYTSNYGAINEFDNENYLQFLYYGSGDNFRSSQDPNGTPINTIYYDYTGYYEVNDIPNDFYSKTLTLDYDYLGNEFFELTVINDGKIELFHPSSGTVYRFVGRGYLQFKNSNGEQQNQTKRIRKSDFLKHKKV</sequence>
<evidence type="ECO:0000256" key="1">
    <source>
        <dbReference type="SAM" id="SignalP"/>
    </source>
</evidence>
<dbReference type="AlphaFoldDB" id="A0A4Q7PFI4"/>
<keyword evidence="1" id="KW-0732">Signal</keyword>
<organism evidence="2 3">
    <name type="scientific">Aquimarina brevivitae</name>
    <dbReference type="NCBI Taxonomy" id="323412"/>
    <lineage>
        <taxon>Bacteria</taxon>
        <taxon>Pseudomonadati</taxon>
        <taxon>Bacteroidota</taxon>
        <taxon>Flavobacteriia</taxon>
        <taxon>Flavobacteriales</taxon>
        <taxon>Flavobacteriaceae</taxon>
        <taxon>Aquimarina</taxon>
    </lineage>
</organism>
<gene>
    <name evidence="2" type="ORF">EV197_0445</name>
</gene>
<feature type="signal peptide" evidence="1">
    <location>
        <begin position="1"/>
        <end position="22"/>
    </location>
</feature>
<protein>
    <recommendedName>
        <fullName evidence="4">Nicotinic acid mononucleotide adenyltransferase</fullName>
    </recommendedName>
</protein>
<dbReference type="EMBL" id="SGXE01000001">
    <property type="protein sequence ID" value="RZS99236.1"/>
    <property type="molecule type" value="Genomic_DNA"/>
</dbReference>
<dbReference type="PROSITE" id="PS51257">
    <property type="entry name" value="PROKAR_LIPOPROTEIN"/>
    <property type="match status" value="1"/>
</dbReference>
<proteinExistence type="predicted"/>